<protein>
    <submittedName>
        <fullName evidence="1">Uncharacterized protein</fullName>
    </submittedName>
</protein>
<dbReference type="Proteomes" id="UP001176940">
    <property type="component" value="Unassembled WGS sequence"/>
</dbReference>
<accession>A0ABN9KTX0</accession>
<proteinExistence type="predicted"/>
<comment type="caution">
    <text evidence="1">The sequence shown here is derived from an EMBL/GenBank/DDBJ whole genome shotgun (WGS) entry which is preliminary data.</text>
</comment>
<sequence>MKVGAIPTHDAYAASWKDRVPADRHVNSLCGFRSVLHLFLNRNPQVKSAQKTLEIRGKSAGVNHEYVLYGLFNCPTLHQNKICWCIINCAKSALWKVRNILLFKRDFISINDCIRIIFSEMYIYYLKDIKDVGRQEANKRWNFYMWNTILY</sequence>
<evidence type="ECO:0000313" key="1">
    <source>
        <dbReference type="EMBL" id="CAJ0923846.1"/>
    </source>
</evidence>
<organism evidence="1 2">
    <name type="scientific">Ranitomeya imitator</name>
    <name type="common">mimic poison frog</name>
    <dbReference type="NCBI Taxonomy" id="111125"/>
    <lineage>
        <taxon>Eukaryota</taxon>
        <taxon>Metazoa</taxon>
        <taxon>Chordata</taxon>
        <taxon>Craniata</taxon>
        <taxon>Vertebrata</taxon>
        <taxon>Euteleostomi</taxon>
        <taxon>Amphibia</taxon>
        <taxon>Batrachia</taxon>
        <taxon>Anura</taxon>
        <taxon>Neobatrachia</taxon>
        <taxon>Hyloidea</taxon>
        <taxon>Dendrobatidae</taxon>
        <taxon>Dendrobatinae</taxon>
        <taxon>Ranitomeya</taxon>
    </lineage>
</organism>
<reference evidence="1" key="1">
    <citation type="submission" date="2023-07" db="EMBL/GenBank/DDBJ databases">
        <authorList>
            <person name="Stuckert A."/>
        </authorList>
    </citation>
    <scope>NUCLEOTIDE SEQUENCE</scope>
</reference>
<name>A0ABN9KTX0_9NEOB</name>
<gene>
    <name evidence="1" type="ORF">RIMI_LOCUS2101596</name>
</gene>
<dbReference type="EMBL" id="CAUEEQ010002867">
    <property type="protein sequence ID" value="CAJ0923846.1"/>
    <property type="molecule type" value="Genomic_DNA"/>
</dbReference>
<evidence type="ECO:0000313" key="2">
    <source>
        <dbReference type="Proteomes" id="UP001176940"/>
    </source>
</evidence>
<keyword evidence="2" id="KW-1185">Reference proteome</keyword>